<dbReference type="GO" id="GO:0043565">
    <property type="term" value="F:sequence-specific DNA binding"/>
    <property type="evidence" value="ECO:0007669"/>
    <property type="project" value="InterPro"/>
</dbReference>
<dbReference type="SMART" id="SM00344">
    <property type="entry name" value="HTH_ASNC"/>
    <property type="match status" value="2"/>
</dbReference>
<name>A0A075GZ20_9ARCH</name>
<evidence type="ECO:0000256" key="1">
    <source>
        <dbReference type="ARBA" id="ARBA00023015"/>
    </source>
</evidence>
<dbReference type="InterPro" id="IPR036390">
    <property type="entry name" value="WH_DNA-bd_sf"/>
</dbReference>
<dbReference type="Pfam" id="PF13412">
    <property type="entry name" value="HTH_24"/>
    <property type="match status" value="1"/>
</dbReference>
<dbReference type="InterPro" id="IPR050684">
    <property type="entry name" value="HTH-Siroheme_Decarb"/>
</dbReference>
<sequence length="326" mass="37036">MLTYKTQLTIITTNYNILTLKLNKLDNYDMKILGILTINCRTPVRQIGKKVSLSGVSVKSRISKMERAGVIQNFTMKVEPPSLGYSIIYLIVPGDDEADIVKKLKLIGEPFFVVPCLGDITACGIVVEKDVEQKTELVKNLINNARIILTLDPKESEFRADLTKTDFKILEQLLKNPREKIDSISKSTKLSAKTVTRAIEKFEANPAIQFTIIYDPRKLEKFVAFALLAMVQSDIKKIKAEIETSFGDYFWQVPFTAKELLVLFMYSDNIYNADVMRHKIKEIDGVVFTEVFFPKKITMPTNWISNSIKNAALSQKLHVSIKQINT</sequence>
<dbReference type="Pfam" id="PF13404">
    <property type="entry name" value="HTH_AsnC-type"/>
    <property type="match status" value="1"/>
</dbReference>
<dbReference type="SUPFAM" id="SSF46785">
    <property type="entry name" value="Winged helix' DNA-binding domain"/>
    <property type="match status" value="2"/>
</dbReference>
<dbReference type="InterPro" id="IPR036388">
    <property type="entry name" value="WH-like_DNA-bd_sf"/>
</dbReference>
<reference evidence="5" key="1">
    <citation type="journal article" date="2014" name="Genome Biol. Evol.">
        <title>Pangenome evidence for extensive interdomain horizontal transfer affecting lineage core and shell genes in uncultured planktonic thaumarchaeota and euryarchaeota.</title>
        <authorList>
            <person name="Deschamps P."/>
            <person name="Zivanovic Y."/>
            <person name="Moreira D."/>
            <person name="Rodriguez-Valera F."/>
            <person name="Lopez-Garcia P."/>
        </authorList>
    </citation>
    <scope>NUCLEOTIDE SEQUENCE</scope>
</reference>
<dbReference type="EMBL" id="KF900824">
    <property type="protein sequence ID" value="AIF08185.1"/>
    <property type="molecule type" value="Genomic_DNA"/>
</dbReference>
<evidence type="ECO:0000256" key="3">
    <source>
        <dbReference type="ARBA" id="ARBA00023163"/>
    </source>
</evidence>
<dbReference type="PRINTS" id="PR00033">
    <property type="entry name" value="HTHASNC"/>
</dbReference>
<dbReference type="InterPro" id="IPR019888">
    <property type="entry name" value="Tscrpt_reg_AsnC-like"/>
</dbReference>
<dbReference type="Gene3D" id="1.10.10.10">
    <property type="entry name" value="Winged helix-like DNA-binding domain superfamily/Winged helix DNA-binding domain"/>
    <property type="match status" value="2"/>
</dbReference>
<evidence type="ECO:0000313" key="5">
    <source>
        <dbReference type="EMBL" id="AIF08185.1"/>
    </source>
</evidence>
<keyword evidence="1" id="KW-0805">Transcription regulation</keyword>
<evidence type="ECO:0000256" key="2">
    <source>
        <dbReference type="ARBA" id="ARBA00023125"/>
    </source>
</evidence>
<dbReference type="PANTHER" id="PTHR43413">
    <property type="entry name" value="TRANSCRIPTIONAL REGULATOR, ASNC FAMILY"/>
    <property type="match status" value="1"/>
</dbReference>
<dbReference type="InterPro" id="IPR000485">
    <property type="entry name" value="AsnC-type_HTH_dom"/>
</dbReference>
<proteinExistence type="predicted"/>
<dbReference type="PANTHER" id="PTHR43413:SF8">
    <property type="entry name" value="HTH-TYPE TRANSCRIPTIONAL REGULATOR PTR1"/>
    <property type="match status" value="1"/>
</dbReference>
<evidence type="ECO:0000259" key="4">
    <source>
        <dbReference type="PROSITE" id="PS50956"/>
    </source>
</evidence>
<dbReference type="AlphaFoldDB" id="A0A075GZ20"/>
<organism evidence="5">
    <name type="scientific">uncultured marine thaumarchaeote KM3_27_D09</name>
    <dbReference type="NCBI Taxonomy" id="1456110"/>
    <lineage>
        <taxon>Archaea</taxon>
        <taxon>Nitrososphaerota</taxon>
        <taxon>environmental samples</taxon>
    </lineage>
</organism>
<keyword evidence="3" id="KW-0804">Transcription</keyword>
<keyword evidence="2" id="KW-0238">DNA-binding</keyword>
<feature type="domain" description="HTH asnC-type" evidence="4">
    <location>
        <begin position="25"/>
        <end position="86"/>
    </location>
</feature>
<accession>A0A075GZ20</accession>
<dbReference type="PROSITE" id="PS50956">
    <property type="entry name" value="HTH_ASNC_2"/>
    <property type="match status" value="1"/>
</dbReference>
<protein>
    <submittedName>
        <fullName evidence="5">Transcriptional regulator AsnC family</fullName>
    </submittedName>
</protein>